<dbReference type="EMBL" id="JBCAUS010000007">
    <property type="protein sequence ID" value="MEL4306329.1"/>
    <property type="molecule type" value="Genomic_DNA"/>
</dbReference>
<gene>
    <name evidence="1" type="ORF">WOA13_10915</name>
</gene>
<reference evidence="1 2" key="1">
    <citation type="submission" date="2024-04" db="EMBL/GenBank/DDBJ databases">
        <title>Methanococcoides sp. LMO-2.</title>
        <authorList>
            <person name="Liang L."/>
        </authorList>
    </citation>
    <scope>NUCLEOTIDE SEQUENCE [LARGE SCALE GENOMIC DNA]</scope>
    <source>
        <strain evidence="1 2">LMO-2</strain>
    </source>
</reference>
<dbReference type="Proteomes" id="UP001396646">
    <property type="component" value="Unassembled WGS sequence"/>
</dbReference>
<sequence length="59" mass="7067">MHFKTYNCFGIGDDISKKEDELLRQKKMRKNNSKRCIPDKPLRLMKNKARAERTTIIEK</sequence>
<accession>A0ABU9KVA2</accession>
<comment type="caution">
    <text evidence="1">The sequence shown here is derived from an EMBL/GenBank/DDBJ whole genome shotgun (WGS) entry which is preliminary data.</text>
</comment>
<evidence type="ECO:0000313" key="1">
    <source>
        <dbReference type="EMBL" id="MEL4306329.1"/>
    </source>
</evidence>
<dbReference type="RefSeq" id="WP_342127930.1">
    <property type="nucleotide sequence ID" value="NZ_JBCAUS010000007.1"/>
</dbReference>
<protein>
    <submittedName>
        <fullName evidence="1">Uncharacterized protein</fullName>
    </submittedName>
</protein>
<name>A0ABU9KVA2_9EURY</name>
<evidence type="ECO:0000313" key="2">
    <source>
        <dbReference type="Proteomes" id="UP001396646"/>
    </source>
</evidence>
<proteinExistence type="predicted"/>
<organism evidence="1 2">
    <name type="scientific">Methanococcoides cohabitans</name>
    <dbReference type="NCBI Taxonomy" id="3136559"/>
    <lineage>
        <taxon>Archaea</taxon>
        <taxon>Methanobacteriati</taxon>
        <taxon>Methanobacteriota</taxon>
        <taxon>Stenosarchaea group</taxon>
        <taxon>Methanomicrobia</taxon>
        <taxon>Methanosarcinales</taxon>
        <taxon>Methanosarcinaceae</taxon>
        <taxon>Methanococcoides</taxon>
    </lineage>
</organism>
<keyword evidence="2" id="KW-1185">Reference proteome</keyword>